<gene>
    <name evidence="2" type="ORF">UC8_45020</name>
</gene>
<keyword evidence="1" id="KW-0812">Transmembrane</keyword>
<organism evidence="2 3">
    <name type="scientific">Roseimaritima ulvae</name>
    <dbReference type="NCBI Taxonomy" id="980254"/>
    <lineage>
        <taxon>Bacteria</taxon>
        <taxon>Pseudomonadati</taxon>
        <taxon>Planctomycetota</taxon>
        <taxon>Planctomycetia</taxon>
        <taxon>Pirellulales</taxon>
        <taxon>Pirellulaceae</taxon>
        <taxon>Roseimaritima</taxon>
    </lineage>
</organism>
<reference evidence="2 3" key="1">
    <citation type="submission" date="2019-08" db="EMBL/GenBank/DDBJ databases">
        <title>Deep-cultivation of Planctomycetes and their phenomic and genomic characterization uncovers novel biology.</title>
        <authorList>
            <person name="Wiegand S."/>
            <person name="Jogler M."/>
            <person name="Boedeker C."/>
            <person name="Pinto D."/>
            <person name="Vollmers J."/>
            <person name="Rivas-Marin E."/>
            <person name="Kohn T."/>
            <person name="Peeters S.H."/>
            <person name="Heuer A."/>
            <person name="Rast P."/>
            <person name="Oberbeckmann S."/>
            <person name="Bunk B."/>
            <person name="Jeske O."/>
            <person name="Meyerdierks A."/>
            <person name="Storesund J.E."/>
            <person name="Kallscheuer N."/>
            <person name="Luecker S."/>
            <person name="Lage O.M."/>
            <person name="Pohl T."/>
            <person name="Merkel B.J."/>
            <person name="Hornburger P."/>
            <person name="Mueller R.-W."/>
            <person name="Bruemmer F."/>
            <person name="Labrenz M."/>
            <person name="Spormann A.M."/>
            <person name="Op den Camp H."/>
            <person name="Overmann J."/>
            <person name="Amann R."/>
            <person name="Jetten M.S.M."/>
            <person name="Mascher T."/>
            <person name="Medema M.H."/>
            <person name="Devos D.P."/>
            <person name="Kaster A.-K."/>
            <person name="Ovreas L."/>
            <person name="Rohde M."/>
            <person name="Galperin M.Y."/>
            <person name="Jogler C."/>
        </authorList>
    </citation>
    <scope>NUCLEOTIDE SEQUENCE [LARGE SCALE GENOMIC DNA]</scope>
    <source>
        <strain evidence="2 3">UC8</strain>
    </source>
</reference>
<accession>A0A5B9R7M1</accession>
<evidence type="ECO:0000256" key="1">
    <source>
        <dbReference type="SAM" id="Phobius"/>
    </source>
</evidence>
<sequence>MNSNGLTLATPESDEDMAGWETTQWTVVVNHQGRQQRVEQPLPYARIGSHPGCEIVLDNPRLPPVAYLLVAFQGSVEAWPVAPIAMPRWGVLSEGEQFPVGTFRISVELDSSETPGDSLGEVYPELGVLAGDHRWSAKLQRRVTIVGDDHPSIKRLRDVGLQCCHGAFVSVQQRLWYLPLSPADAPYLTGRSQVTELHHGEQVQAGRVAFVRLPANSTAAVDSFVDKSKEQLSMVDHSVSRRRRGAKLPGHQLDGVASQTTERLLQLGRRRAKKSRWMFAVAVAVSVLVAAVALPLIWIAATGG</sequence>
<dbReference type="EMBL" id="CP042914">
    <property type="protein sequence ID" value="QEG42463.1"/>
    <property type="molecule type" value="Genomic_DNA"/>
</dbReference>
<dbReference type="AlphaFoldDB" id="A0A5B9R7M1"/>
<evidence type="ECO:0000313" key="3">
    <source>
        <dbReference type="Proteomes" id="UP000325286"/>
    </source>
</evidence>
<feature type="transmembrane region" description="Helical" evidence="1">
    <location>
        <begin position="277"/>
        <end position="301"/>
    </location>
</feature>
<keyword evidence="3" id="KW-1185">Reference proteome</keyword>
<name>A0A5B9R7M1_9BACT</name>
<proteinExistence type="predicted"/>
<dbReference type="OrthoDB" id="287201at2"/>
<dbReference type="KEGG" id="rul:UC8_45020"/>
<protein>
    <submittedName>
        <fullName evidence="2">Uncharacterized protein</fullName>
    </submittedName>
</protein>
<keyword evidence="1" id="KW-0472">Membrane</keyword>
<dbReference type="RefSeq" id="WP_068141018.1">
    <property type="nucleotide sequence ID" value="NZ_CP042914.1"/>
</dbReference>
<dbReference type="Proteomes" id="UP000325286">
    <property type="component" value="Chromosome"/>
</dbReference>
<evidence type="ECO:0000313" key="2">
    <source>
        <dbReference type="EMBL" id="QEG42463.1"/>
    </source>
</evidence>
<keyword evidence="1" id="KW-1133">Transmembrane helix</keyword>